<dbReference type="EMBL" id="MU790516">
    <property type="protein sequence ID" value="KAJ4000849.1"/>
    <property type="molecule type" value="Genomic_DNA"/>
</dbReference>
<keyword evidence="9" id="KW-1185">Reference proteome</keyword>
<evidence type="ECO:0000256" key="6">
    <source>
        <dbReference type="SAM" id="Phobius"/>
    </source>
</evidence>
<dbReference type="PANTHER" id="PTHR12770:SF31">
    <property type="entry name" value="RUS FAMILY MEMBER 1"/>
    <property type="match status" value="1"/>
</dbReference>
<evidence type="ECO:0000313" key="8">
    <source>
        <dbReference type="EMBL" id="KAJ4000849.1"/>
    </source>
</evidence>
<keyword evidence="4 6" id="KW-1133">Transmembrane helix</keyword>
<dbReference type="Pfam" id="PF04884">
    <property type="entry name" value="UVB_sens_prot"/>
    <property type="match status" value="1"/>
</dbReference>
<feature type="domain" description="Protein root UVB sensitive/RUS" evidence="7">
    <location>
        <begin position="35"/>
        <end position="294"/>
    </location>
</feature>
<evidence type="ECO:0000256" key="4">
    <source>
        <dbReference type="ARBA" id="ARBA00022989"/>
    </source>
</evidence>
<evidence type="ECO:0000259" key="7">
    <source>
        <dbReference type="Pfam" id="PF04884"/>
    </source>
</evidence>
<gene>
    <name evidence="8" type="ORF">F5050DRAFT_1891676</name>
</gene>
<evidence type="ECO:0000256" key="5">
    <source>
        <dbReference type="ARBA" id="ARBA00023136"/>
    </source>
</evidence>
<comment type="similarity">
    <text evidence="2">Belongs to the RUS1 family.</text>
</comment>
<dbReference type="InterPro" id="IPR006968">
    <property type="entry name" value="RUS_fam"/>
</dbReference>
<evidence type="ECO:0000256" key="3">
    <source>
        <dbReference type="ARBA" id="ARBA00022692"/>
    </source>
</evidence>
<evidence type="ECO:0000256" key="2">
    <source>
        <dbReference type="ARBA" id="ARBA00007558"/>
    </source>
</evidence>
<feature type="transmembrane region" description="Helical" evidence="6">
    <location>
        <begin position="232"/>
        <end position="249"/>
    </location>
</feature>
<dbReference type="InterPro" id="IPR054549">
    <property type="entry name" value="UVB_sens_RUS_dom"/>
</dbReference>
<name>A0ABQ8QQ83_9AGAR</name>
<comment type="caution">
    <text evidence="8">The sequence shown here is derived from an EMBL/GenBank/DDBJ whole genome shotgun (WGS) entry which is preliminary data.</text>
</comment>
<accession>A0ABQ8QQ83</accession>
<keyword evidence="5 6" id="KW-0472">Membrane</keyword>
<feature type="transmembrane region" description="Helical" evidence="6">
    <location>
        <begin position="255"/>
        <end position="273"/>
    </location>
</feature>
<keyword evidence="3 6" id="KW-0812">Transmembrane</keyword>
<proteinExistence type="inferred from homology"/>
<evidence type="ECO:0000313" key="9">
    <source>
        <dbReference type="Proteomes" id="UP001163828"/>
    </source>
</evidence>
<comment type="subcellular location">
    <subcellularLocation>
        <location evidence="1">Membrane</location>
    </subcellularLocation>
</comment>
<evidence type="ECO:0000256" key="1">
    <source>
        <dbReference type="ARBA" id="ARBA00004370"/>
    </source>
</evidence>
<sequence length="510" mass="56009">MEVTERDEAGNIVQIRIKSSTTGQVVLGSKENNTSRASFLSFIAKVFLPAGYPRSVSPDYLRYQILNAAQAFCSSLASLLSSRATLEGYGVGNASASSTDALLLTVLQDISNRLTTIIAAFFFGSSLFPEAKTYRFLADLLNDAAIVIDTLSPLLVSLYDAHVPTFMTTIPFLPPTVPLRVYTLCLSASIRALCGIAAGGSKTAITMHFATPLEGTGDVGDLNAKDSSKETVLALLGMLIGTMTVPYLTTPWSTYTVLFSMVFLHLLINYIGVRGVIFRSLNRQRACLAWMTFKSKHNLINTPTHIASLEQILTYADIIQSFPSRNVIGRCTMGSSFAACHPDPDVVDIFRHQRYVLCLDRKSSLVHGANPHFHVLLKQGYNSADQLHAWLFACEVTRLFASMNTGTVGLYPLIQEALTTFDEDYSSFLEDLHRHGWMTVALTADESTTKEDSEYRSPPLLSGSQTVSFSSAIPKSVIVNLSSTQDNKKDQNFQSRSSGVRMVLLRFRVQ</sequence>
<reference evidence="8" key="1">
    <citation type="submission" date="2022-08" db="EMBL/GenBank/DDBJ databases">
        <authorList>
            <consortium name="DOE Joint Genome Institute"/>
            <person name="Min B."/>
            <person name="Riley R."/>
            <person name="Sierra-Patev S."/>
            <person name="Naranjo-Ortiz M."/>
            <person name="Looney B."/>
            <person name="Konkel Z."/>
            <person name="Slot J.C."/>
            <person name="Sakamoto Y."/>
            <person name="Steenwyk J.L."/>
            <person name="Rokas A."/>
            <person name="Carro J."/>
            <person name="Camarero S."/>
            <person name="Ferreira P."/>
            <person name="Molpeceres G."/>
            <person name="Ruiz-Duenas F.J."/>
            <person name="Serrano A."/>
            <person name="Henrissat B."/>
            <person name="Drula E."/>
            <person name="Hughes K.W."/>
            <person name="Mata J.L."/>
            <person name="Ishikawa N.K."/>
            <person name="Vargas-Isla R."/>
            <person name="Ushijima S."/>
            <person name="Smith C.A."/>
            <person name="Ahrendt S."/>
            <person name="Andreopoulos W."/>
            <person name="He G."/>
            <person name="Labutti K."/>
            <person name="Lipzen A."/>
            <person name="Ng V."/>
            <person name="Sandor L."/>
            <person name="Barry K."/>
            <person name="Martinez A.T."/>
            <person name="Xiao Y."/>
            <person name="Gibbons J.G."/>
            <person name="Terashima K."/>
            <person name="Hibbett D.S."/>
            <person name="Grigoriev I.V."/>
        </authorList>
    </citation>
    <scope>NUCLEOTIDE SEQUENCE</scope>
    <source>
        <strain evidence="8">TFB10827</strain>
    </source>
</reference>
<protein>
    <submittedName>
        <fullName evidence="8">Vitamin B6 photo-protection and homoeostasis-domain-containing protein</fullName>
    </submittedName>
</protein>
<dbReference type="Proteomes" id="UP001163828">
    <property type="component" value="Unassembled WGS sequence"/>
</dbReference>
<organism evidence="8 9">
    <name type="scientific">Lentinula boryana</name>
    <dbReference type="NCBI Taxonomy" id="40481"/>
    <lineage>
        <taxon>Eukaryota</taxon>
        <taxon>Fungi</taxon>
        <taxon>Dikarya</taxon>
        <taxon>Basidiomycota</taxon>
        <taxon>Agaricomycotina</taxon>
        <taxon>Agaricomycetes</taxon>
        <taxon>Agaricomycetidae</taxon>
        <taxon>Agaricales</taxon>
        <taxon>Marasmiineae</taxon>
        <taxon>Omphalotaceae</taxon>
        <taxon>Lentinula</taxon>
    </lineage>
</organism>
<dbReference type="PANTHER" id="PTHR12770">
    <property type="entry name" value="RUS1 FAMILY PROTEIN C16ORF58"/>
    <property type="match status" value="1"/>
</dbReference>